<dbReference type="Proteomes" id="UP000190061">
    <property type="component" value="Unassembled WGS sequence"/>
</dbReference>
<dbReference type="EMBL" id="FUXP01000008">
    <property type="protein sequence ID" value="SKA13564.1"/>
    <property type="molecule type" value="Genomic_DNA"/>
</dbReference>
<accession>A0A1T4RC48</accession>
<name>A0A1T4RC48_9GAMM</name>
<feature type="signal peptide" evidence="1">
    <location>
        <begin position="1"/>
        <end position="27"/>
    </location>
</feature>
<evidence type="ECO:0000313" key="3">
    <source>
        <dbReference type="EMBL" id="SKA13564.1"/>
    </source>
</evidence>
<reference evidence="3 4" key="1">
    <citation type="submission" date="2017-02" db="EMBL/GenBank/DDBJ databases">
        <authorList>
            <person name="Peterson S.W."/>
        </authorList>
    </citation>
    <scope>NUCLEOTIDE SEQUENCE [LARGE SCALE GENOMIC DNA]</scope>
    <source>
        <strain evidence="3 4">DSM 21749</strain>
    </source>
</reference>
<proteinExistence type="predicted"/>
<evidence type="ECO:0000259" key="2">
    <source>
        <dbReference type="Pfam" id="PF14467"/>
    </source>
</evidence>
<dbReference type="AlphaFoldDB" id="A0A1T4RC48"/>
<dbReference type="Pfam" id="PF14467">
    <property type="entry name" value="DUF4426"/>
    <property type="match status" value="1"/>
</dbReference>
<gene>
    <name evidence="3" type="ORF">SAMN02745674_02079</name>
</gene>
<evidence type="ECO:0000313" key="4">
    <source>
        <dbReference type="Proteomes" id="UP000190061"/>
    </source>
</evidence>
<protein>
    <recommendedName>
        <fullName evidence="2">DUF4426 domain-containing protein</fullName>
    </recommendedName>
</protein>
<dbReference type="PROSITE" id="PS51257">
    <property type="entry name" value="PROKAR_LIPOPROTEIN"/>
    <property type="match status" value="1"/>
</dbReference>
<keyword evidence="1" id="KW-0732">Signal</keyword>
<feature type="chain" id="PRO_5012052305" description="DUF4426 domain-containing protein" evidence="1">
    <location>
        <begin position="28"/>
        <end position="165"/>
    </location>
</feature>
<feature type="domain" description="DUF4426" evidence="2">
    <location>
        <begin position="47"/>
        <end position="162"/>
    </location>
</feature>
<evidence type="ECO:0000256" key="1">
    <source>
        <dbReference type="SAM" id="SignalP"/>
    </source>
</evidence>
<dbReference type="Gene3D" id="2.60.40.3340">
    <property type="entry name" value="Domain of unknown function DUF4426"/>
    <property type="match status" value="1"/>
</dbReference>
<dbReference type="InterPro" id="IPR025218">
    <property type="entry name" value="DUF4426"/>
</dbReference>
<sequence length="165" mass="17603">MGSATTRMTFIARTAGALLGLAMLAGCDGGLPPVSTPVDAPTEAVSTVGDATVRASVVTTGSLGQAVADRYGIERGDDIVMLLVGLRRGEGADEVSVPARITATASDLRGQRHSIEMRELQSGELLDYVGTLQVDMPETLRFEVQIVREDGSSERMEFTREFSRR</sequence>
<dbReference type="STRING" id="1122188.SAMN02745674_02079"/>
<keyword evidence="4" id="KW-1185">Reference proteome</keyword>
<organism evidence="3 4">
    <name type="scientific">Lysobacter spongiicola DSM 21749</name>
    <dbReference type="NCBI Taxonomy" id="1122188"/>
    <lineage>
        <taxon>Bacteria</taxon>
        <taxon>Pseudomonadati</taxon>
        <taxon>Pseudomonadota</taxon>
        <taxon>Gammaproteobacteria</taxon>
        <taxon>Lysobacterales</taxon>
        <taxon>Lysobacteraceae</taxon>
        <taxon>Novilysobacter</taxon>
    </lineage>
</organism>